<name>A0ABP7CKP8_9PSEU</name>
<evidence type="ECO:0000256" key="1">
    <source>
        <dbReference type="SAM" id="MobiDB-lite"/>
    </source>
</evidence>
<accession>A0ABP7CKP8</accession>
<sequence>MFKRLDGRNPFSNVGVSYDGSHDDRALNAGVARFSADPAAHRDLSYDSDLTGQVSLPVLTLHAIDDPQVFVEHEAAYRATLQGAGQVRHLVQTFTKESEHSELSNSEYAEEQ</sequence>
<feature type="region of interest" description="Disordered" evidence="1">
    <location>
        <begin position="1"/>
        <end position="21"/>
    </location>
</feature>
<evidence type="ECO:0000313" key="2">
    <source>
        <dbReference type="EMBL" id="GAA3690414.1"/>
    </source>
</evidence>
<reference evidence="3" key="1">
    <citation type="journal article" date="2019" name="Int. J. Syst. Evol. Microbiol.">
        <title>The Global Catalogue of Microorganisms (GCM) 10K type strain sequencing project: providing services to taxonomists for standard genome sequencing and annotation.</title>
        <authorList>
            <consortium name="The Broad Institute Genomics Platform"/>
            <consortium name="The Broad Institute Genome Sequencing Center for Infectious Disease"/>
            <person name="Wu L."/>
            <person name="Ma J."/>
        </authorList>
    </citation>
    <scope>NUCLEOTIDE SEQUENCE [LARGE SCALE GENOMIC DNA]</scope>
    <source>
        <strain evidence="3">JCM 17494</strain>
    </source>
</reference>
<organism evidence="2 3">
    <name type="scientific">Lentzea roselyniae</name>
    <dbReference type="NCBI Taxonomy" id="531940"/>
    <lineage>
        <taxon>Bacteria</taxon>
        <taxon>Bacillati</taxon>
        <taxon>Actinomycetota</taxon>
        <taxon>Actinomycetes</taxon>
        <taxon>Pseudonocardiales</taxon>
        <taxon>Pseudonocardiaceae</taxon>
        <taxon>Lentzea</taxon>
    </lineage>
</organism>
<keyword evidence="3" id="KW-1185">Reference proteome</keyword>
<comment type="caution">
    <text evidence="2">The sequence shown here is derived from an EMBL/GenBank/DDBJ whole genome shotgun (WGS) entry which is preliminary data.</text>
</comment>
<dbReference type="EMBL" id="BAABBE010000095">
    <property type="protein sequence ID" value="GAA3690414.1"/>
    <property type="molecule type" value="Genomic_DNA"/>
</dbReference>
<proteinExistence type="predicted"/>
<gene>
    <name evidence="2" type="ORF">GCM10022267_91130</name>
</gene>
<dbReference type="Proteomes" id="UP001500711">
    <property type="component" value="Unassembled WGS sequence"/>
</dbReference>
<protein>
    <submittedName>
        <fullName evidence="2">Uncharacterized protein</fullName>
    </submittedName>
</protein>
<evidence type="ECO:0000313" key="3">
    <source>
        <dbReference type="Proteomes" id="UP001500711"/>
    </source>
</evidence>